<evidence type="ECO:0000313" key="2">
    <source>
        <dbReference type="Proteomes" id="UP000588068"/>
    </source>
</evidence>
<name>A0A841HGQ5_9GAMM</name>
<proteinExistence type="predicted"/>
<accession>A0A841HGQ5</accession>
<reference evidence="1 2" key="1">
    <citation type="submission" date="2020-08" db="EMBL/GenBank/DDBJ databases">
        <title>Genomic Encyclopedia of Type Strains, Phase IV (KMG-IV): sequencing the most valuable type-strain genomes for metagenomic binning, comparative biology and taxonomic classification.</title>
        <authorList>
            <person name="Goeker M."/>
        </authorList>
    </citation>
    <scope>NUCLEOTIDE SEQUENCE [LARGE SCALE GENOMIC DNA]</scope>
    <source>
        <strain evidence="1 2">DSM 26723</strain>
    </source>
</reference>
<organism evidence="1 2">
    <name type="scientific">Povalibacter uvarum</name>
    <dbReference type="NCBI Taxonomy" id="732238"/>
    <lineage>
        <taxon>Bacteria</taxon>
        <taxon>Pseudomonadati</taxon>
        <taxon>Pseudomonadota</taxon>
        <taxon>Gammaproteobacteria</taxon>
        <taxon>Steroidobacterales</taxon>
        <taxon>Steroidobacteraceae</taxon>
        <taxon>Povalibacter</taxon>
    </lineage>
</organism>
<keyword evidence="2" id="KW-1185">Reference proteome</keyword>
<comment type="caution">
    <text evidence="1">The sequence shown here is derived from an EMBL/GenBank/DDBJ whole genome shotgun (WGS) entry which is preliminary data.</text>
</comment>
<dbReference type="NCBIfam" id="TIGR02270">
    <property type="entry name" value="TIGR02270 family protein"/>
    <property type="match status" value="1"/>
</dbReference>
<evidence type="ECO:0000313" key="1">
    <source>
        <dbReference type="EMBL" id="MBB6091956.1"/>
    </source>
</evidence>
<dbReference type="InterPro" id="IPR011959">
    <property type="entry name" value="CHP02270"/>
</dbReference>
<sequence>MPSARSPLPDLVEESFDEATFLWARWESELTSLTRNLDEIWSWTEDRLHGSLAGVRVAGDGLVALCTPHLLSDDLRRVTAATAALAAGTSTEICRALTDAIGEAQDARLAAMIRALEVAASNPVLSAVAGVLGRKSGAHTAALCRLKTSRSAKPAEEMTAAFETNTPEHQVIALRAARHLPEEHLEDWIAAGLRAKDVSVRLTAIESGLARQSATAWNAAVDLANAPGELGGPILRFVAMLGTAEHSSMVHAALRVPQLQSQALWALGHIGTRQAVEYCLQGMKHEKLARAAGEAYCHITGADLVRDHLAAVEPPPETPAFEADDLDVNLVPSAESVWPLPDETAVRAHWQKNAARFEPEVRYIGGRPLSVETLLTAIERGPMLRRPDLILNLAAHSKGQYDVEPRAFAQRQRAMMARGRQLLGAR</sequence>
<gene>
    <name evidence="1" type="ORF">HNQ60_000802</name>
</gene>
<dbReference type="AlphaFoldDB" id="A0A841HGQ5"/>
<dbReference type="Proteomes" id="UP000588068">
    <property type="component" value="Unassembled WGS sequence"/>
</dbReference>
<dbReference type="EMBL" id="JACHHZ010000001">
    <property type="protein sequence ID" value="MBB6091956.1"/>
    <property type="molecule type" value="Genomic_DNA"/>
</dbReference>
<protein>
    <submittedName>
        <fullName evidence="1">Uncharacterized protein (TIGR02270 family)</fullName>
    </submittedName>
</protein>